<proteinExistence type="predicted"/>
<reference evidence="3 4" key="1">
    <citation type="submission" date="2018-07" db="EMBL/GenBank/DDBJ databases">
        <title>Erythrobacter nanhaiensis sp. nov., a novel member of the genus Erythrobacter isolated from the South China Sea.</title>
        <authorList>
            <person name="Chen X."/>
            <person name="Liu J."/>
        </authorList>
    </citation>
    <scope>NUCLEOTIDE SEQUENCE [LARGE SCALE GENOMIC DNA]</scope>
    <source>
        <strain evidence="3 4">S-5</strain>
    </source>
</reference>
<evidence type="ECO:0000313" key="4">
    <source>
        <dbReference type="Proteomes" id="UP000254101"/>
    </source>
</evidence>
<evidence type="ECO:0000256" key="1">
    <source>
        <dbReference type="ARBA" id="ARBA00022729"/>
    </source>
</evidence>
<comment type="caution">
    <text evidence="3">The sequence shown here is derived from an EMBL/GenBank/DDBJ whole genome shotgun (WGS) entry which is preliminary data.</text>
</comment>
<dbReference type="Gene3D" id="2.130.10.130">
    <property type="entry name" value="Integrin alpha, N-terminal"/>
    <property type="match status" value="1"/>
</dbReference>
<evidence type="ECO:0000256" key="2">
    <source>
        <dbReference type="SAM" id="MobiDB-lite"/>
    </source>
</evidence>
<dbReference type="AlphaFoldDB" id="A0A395LMT2"/>
<dbReference type="Proteomes" id="UP000254101">
    <property type="component" value="Unassembled WGS sequence"/>
</dbReference>
<keyword evidence="4" id="KW-1185">Reference proteome</keyword>
<dbReference type="EMBL" id="QRBB01000001">
    <property type="protein sequence ID" value="RDS78343.1"/>
    <property type="molecule type" value="Genomic_DNA"/>
</dbReference>
<sequence length="552" mass="59056">MRALPDRLPASSRGYRQQPSHGTQGGGLVRPAGTLRPSLAVLIALAGAGCATTPLPASPTVADKPSEARTPAGDYISWREHRIDDEELGGVPVRGGDGLQMADIDRDGFLDIVSVHEDSNHLRIAFGSADPDAWVLATVASGDIVRAIEDIAVGDLDGDGWPDLVAANEETHLAYFRNPGSGAAARRGAWEGLIPPITQGRGSWLRVFIADIDGDGRNDVTAANKGASDIVDPDTPRADRTTSLFTLRGDPLDPAAWHEQVLFEEDVPNTAMPVDIDGDGDLDVLAAARLTQQAYILENRGTDGGQVAFLPHPIMIDDPALPGCTVATSAFQSAFRDLSDDGRPDLVVGVFEQCGDPRAPSGLPALGWLEQPTTLDSPWVYHRIGDILPDMVIAVELADFDGDGDLDAVTGGYSGLNILRGGYSGAPRDRDGPSVTAADSVGRIAWFENPGADGGEWRRLDISRRVRGMYDHFIARDMDGDGDIDLVGTRGNSGRFDGVFWLEQVRSERPGPAFVPARSDESRALPLPPDDWLDRYGEGNTLVAPNKRRDDE</sequence>
<accession>A0A395LMT2</accession>
<keyword evidence="1" id="KW-0732">Signal</keyword>
<organism evidence="3 4">
    <name type="scientific">Alteriqipengyuania lutimaris</name>
    <dbReference type="NCBI Taxonomy" id="1538146"/>
    <lineage>
        <taxon>Bacteria</taxon>
        <taxon>Pseudomonadati</taxon>
        <taxon>Pseudomonadota</taxon>
        <taxon>Alphaproteobacteria</taxon>
        <taxon>Sphingomonadales</taxon>
        <taxon>Erythrobacteraceae</taxon>
        <taxon>Alteriqipengyuania</taxon>
    </lineage>
</organism>
<dbReference type="SUPFAM" id="SSF69318">
    <property type="entry name" value="Integrin alpha N-terminal domain"/>
    <property type="match status" value="2"/>
</dbReference>
<dbReference type="OrthoDB" id="1488578at2"/>
<feature type="region of interest" description="Disordered" evidence="2">
    <location>
        <begin position="1"/>
        <end position="31"/>
    </location>
</feature>
<dbReference type="PANTHER" id="PTHR44103">
    <property type="entry name" value="PROPROTEIN CONVERTASE P"/>
    <property type="match status" value="1"/>
</dbReference>
<dbReference type="InterPro" id="IPR028994">
    <property type="entry name" value="Integrin_alpha_N"/>
</dbReference>
<evidence type="ECO:0000313" key="3">
    <source>
        <dbReference type="EMBL" id="RDS78343.1"/>
    </source>
</evidence>
<dbReference type="PANTHER" id="PTHR44103:SF1">
    <property type="entry name" value="PROPROTEIN CONVERTASE P"/>
    <property type="match status" value="1"/>
</dbReference>
<feature type="region of interest" description="Disordered" evidence="2">
    <location>
        <begin position="512"/>
        <end position="552"/>
    </location>
</feature>
<name>A0A395LMT2_9SPHN</name>
<protein>
    <submittedName>
        <fullName evidence="3">VCBS repeat-containing protein</fullName>
    </submittedName>
</protein>
<dbReference type="Pfam" id="PF13517">
    <property type="entry name" value="FG-GAP_3"/>
    <property type="match status" value="2"/>
</dbReference>
<dbReference type="InterPro" id="IPR013517">
    <property type="entry name" value="FG-GAP"/>
</dbReference>
<gene>
    <name evidence="3" type="ORF">DL238_12525</name>
</gene>